<dbReference type="Gene3D" id="3.40.720.10">
    <property type="entry name" value="Alkaline Phosphatase, subunit A"/>
    <property type="match status" value="1"/>
</dbReference>
<reference evidence="2 3" key="1">
    <citation type="submission" date="2018-06" db="EMBL/GenBank/DDBJ databases">
        <title>Extensive metabolic versatility and redundancy in microbially diverse, dynamic hydrothermal sediments.</title>
        <authorList>
            <person name="Dombrowski N."/>
            <person name="Teske A."/>
            <person name="Baker B.J."/>
        </authorList>
    </citation>
    <scope>NUCLEOTIDE SEQUENCE [LARGE SCALE GENOMIC DNA]</scope>
    <source>
        <strain evidence="2">B66_G16</strain>
    </source>
</reference>
<gene>
    <name evidence="2" type="ORF">DRJ31_10930</name>
</gene>
<proteinExistence type="predicted"/>
<sequence>MRGYVQHVDLVPMLFELLKINVEKVCLDGVSLLKSLETGNTVREFSYLEESYTERKYAIVKDGYKLIMAPKREDALCRYCSIVHGDIKELYDLRRDPEEQNNIIYEEYDIAKELEKELSLFHKQLIRSRLSRKIKRLKHKLSV</sequence>
<dbReference type="Proteomes" id="UP000278475">
    <property type="component" value="Unassembled WGS sequence"/>
</dbReference>
<dbReference type="InterPro" id="IPR032506">
    <property type="entry name" value="SGSH_C"/>
</dbReference>
<dbReference type="AlphaFoldDB" id="A0A497EJW7"/>
<dbReference type="SUPFAM" id="SSF53649">
    <property type="entry name" value="Alkaline phosphatase-like"/>
    <property type="match status" value="1"/>
</dbReference>
<protein>
    <recommendedName>
        <fullName evidence="1">N-sulphoglucosamine sulphohydrolase C-terminal domain-containing protein</fullName>
    </recommendedName>
</protein>
<feature type="domain" description="N-sulphoglucosamine sulphohydrolase C-terminal" evidence="1">
    <location>
        <begin position="4"/>
        <end position="120"/>
    </location>
</feature>
<dbReference type="EMBL" id="QMQV01000235">
    <property type="protein sequence ID" value="RLE45707.1"/>
    <property type="molecule type" value="Genomic_DNA"/>
</dbReference>
<comment type="caution">
    <text evidence="2">The sequence shown here is derived from an EMBL/GenBank/DDBJ whole genome shotgun (WGS) entry which is preliminary data.</text>
</comment>
<accession>A0A497EJW7</accession>
<evidence type="ECO:0000313" key="2">
    <source>
        <dbReference type="EMBL" id="RLE45707.1"/>
    </source>
</evidence>
<organism evidence="2 3">
    <name type="scientific">Thermoproteota archaeon</name>
    <dbReference type="NCBI Taxonomy" id="2056631"/>
    <lineage>
        <taxon>Archaea</taxon>
        <taxon>Thermoproteota</taxon>
    </lineage>
</organism>
<name>A0A497EJW7_9CREN</name>
<dbReference type="InterPro" id="IPR017850">
    <property type="entry name" value="Alkaline_phosphatase_core_sf"/>
</dbReference>
<evidence type="ECO:0000313" key="3">
    <source>
        <dbReference type="Proteomes" id="UP000278475"/>
    </source>
</evidence>
<evidence type="ECO:0000259" key="1">
    <source>
        <dbReference type="Pfam" id="PF16347"/>
    </source>
</evidence>
<dbReference type="Pfam" id="PF16347">
    <property type="entry name" value="SGSH_C"/>
    <property type="match status" value="1"/>
</dbReference>